<accession>A0A927I095</accession>
<dbReference type="GO" id="GO:0015188">
    <property type="term" value="F:L-isoleucine transmembrane transporter activity"/>
    <property type="evidence" value="ECO:0007669"/>
    <property type="project" value="TreeGrafter"/>
</dbReference>
<organism evidence="5 6">
    <name type="scientific">Bosea spartocytisi</name>
    <dbReference type="NCBI Taxonomy" id="2773451"/>
    <lineage>
        <taxon>Bacteria</taxon>
        <taxon>Pseudomonadati</taxon>
        <taxon>Pseudomonadota</taxon>
        <taxon>Alphaproteobacteria</taxon>
        <taxon>Hyphomicrobiales</taxon>
        <taxon>Boseaceae</taxon>
        <taxon>Bosea</taxon>
    </lineage>
</organism>
<evidence type="ECO:0000259" key="4">
    <source>
        <dbReference type="PROSITE" id="PS50893"/>
    </source>
</evidence>
<dbReference type="InterPro" id="IPR003593">
    <property type="entry name" value="AAA+_ATPase"/>
</dbReference>
<dbReference type="GO" id="GO:1903806">
    <property type="term" value="P:L-isoleucine import across plasma membrane"/>
    <property type="evidence" value="ECO:0007669"/>
    <property type="project" value="TreeGrafter"/>
</dbReference>
<keyword evidence="3 5" id="KW-0067">ATP-binding</keyword>
<dbReference type="EMBL" id="JACXWY010000018">
    <property type="protein sequence ID" value="MBD3848425.1"/>
    <property type="molecule type" value="Genomic_DNA"/>
</dbReference>
<protein>
    <submittedName>
        <fullName evidence="5">ABC transporter ATP-binding protein</fullName>
    </submittedName>
</protein>
<name>A0A927I095_9HYPH</name>
<dbReference type="CDD" id="cd03219">
    <property type="entry name" value="ABC_Mj1267_LivG_branched"/>
    <property type="match status" value="1"/>
</dbReference>
<dbReference type="Pfam" id="PF12399">
    <property type="entry name" value="BCA_ABC_TP_C"/>
    <property type="match status" value="1"/>
</dbReference>
<evidence type="ECO:0000313" key="5">
    <source>
        <dbReference type="EMBL" id="MBD3848425.1"/>
    </source>
</evidence>
<dbReference type="RefSeq" id="WP_191125503.1">
    <property type="nucleotide sequence ID" value="NZ_JACXWY010000018.1"/>
</dbReference>
<dbReference type="GO" id="GO:0042941">
    <property type="term" value="P:D-alanine transmembrane transport"/>
    <property type="evidence" value="ECO:0007669"/>
    <property type="project" value="TreeGrafter"/>
</dbReference>
<dbReference type="InterPro" id="IPR051120">
    <property type="entry name" value="ABC_AA/LPS_Transport"/>
</dbReference>
<evidence type="ECO:0000256" key="2">
    <source>
        <dbReference type="ARBA" id="ARBA00022741"/>
    </source>
</evidence>
<dbReference type="GO" id="GO:1903805">
    <property type="term" value="P:L-valine import across plasma membrane"/>
    <property type="evidence" value="ECO:0007669"/>
    <property type="project" value="TreeGrafter"/>
</dbReference>
<keyword evidence="2" id="KW-0547">Nucleotide-binding</keyword>
<dbReference type="Pfam" id="PF00005">
    <property type="entry name" value="ABC_tran"/>
    <property type="match status" value="1"/>
</dbReference>
<dbReference type="Gene3D" id="3.40.50.300">
    <property type="entry name" value="P-loop containing nucleotide triphosphate hydrolases"/>
    <property type="match status" value="1"/>
</dbReference>
<dbReference type="InterPro" id="IPR003439">
    <property type="entry name" value="ABC_transporter-like_ATP-bd"/>
</dbReference>
<keyword evidence="6" id="KW-1185">Reference proteome</keyword>
<proteinExistence type="predicted"/>
<dbReference type="GO" id="GO:0005524">
    <property type="term" value="F:ATP binding"/>
    <property type="evidence" value="ECO:0007669"/>
    <property type="project" value="UniProtKB-KW"/>
</dbReference>
<dbReference type="GO" id="GO:0016887">
    <property type="term" value="F:ATP hydrolysis activity"/>
    <property type="evidence" value="ECO:0007669"/>
    <property type="project" value="InterPro"/>
</dbReference>
<dbReference type="InterPro" id="IPR027417">
    <property type="entry name" value="P-loop_NTPase"/>
</dbReference>
<evidence type="ECO:0000313" key="6">
    <source>
        <dbReference type="Proteomes" id="UP000619295"/>
    </source>
</evidence>
<dbReference type="PANTHER" id="PTHR45772:SF7">
    <property type="entry name" value="AMINO ACID ABC TRANSPORTER ATP-BINDING PROTEIN"/>
    <property type="match status" value="1"/>
</dbReference>
<dbReference type="GO" id="GO:0015192">
    <property type="term" value="F:L-phenylalanine transmembrane transporter activity"/>
    <property type="evidence" value="ECO:0007669"/>
    <property type="project" value="TreeGrafter"/>
</dbReference>
<dbReference type="AlphaFoldDB" id="A0A927I095"/>
<reference evidence="5" key="1">
    <citation type="submission" date="2020-09" db="EMBL/GenBank/DDBJ databases">
        <title>Bosea spartocytisi sp. nov. a root nodule endophyte of Spartocytisus supranubius in the high mountain ecosystem fo the Teide National Park (Canary Islands, Spain).</title>
        <authorList>
            <person name="Pulido-Suarez L."/>
            <person name="Peix A."/>
            <person name="Igual J.M."/>
            <person name="Socas-Perez N."/>
            <person name="Velazquez E."/>
            <person name="Flores-Felix J.D."/>
            <person name="Leon-Barrios M."/>
        </authorList>
    </citation>
    <scope>NUCLEOTIDE SEQUENCE</scope>
    <source>
        <strain evidence="5">SSUT16</strain>
    </source>
</reference>
<dbReference type="GO" id="GO:0015808">
    <property type="term" value="P:L-alanine transport"/>
    <property type="evidence" value="ECO:0007669"/>
    <property type="project" value="TreeGrafter"/>
</dbReference>
<gene>
    <name evidence="5" type="ORF">IED13_22235</name>
</gene>
<sequence length="272" mass="29741">MNAPVTPESRALLEGKDLTMRFGGLVAMAEVDFSLRKGEVLGIIGPNGAGKSTLLNIITGLYVPSSGEVRLEGELLNGQPAHRIVAKGIARTFQSSRLFADLSVLDNVIIGRHTHMKTGIFEAIFNRRKAEAELDAAAELAEGLLKAVSRELHAQRHRPAGELPQADRRRLEIARALASEPKVLLLDEPSSGMDDSDTDALMDDIRSVCAERPELALMIIEHDMRLIASLPQRVLVLDYGQKLAEGTYEEVRLIPRVQEAYLGRKGAQHAQA</sequence>
<keyword evidence="1" id="KW-0813">Transport</keyword>
<comment type="caution">
    <text evidence="5">The sequence shown here is derived from an EMBL/GenBank/DDBJ whole genome shotgun (WGS) entry which is preliminary data.</text>
</comment>
<dbReference type="GO" id="GO:0005886">
    <property type="term" value="C:plasma membrane"/>
    <property type="evidence" value="ECO:0007669"/>
    <property type="project" value="TreeGrafter"/>
</dbReference>
<dbReference type="InterPro" id="IPR032823">
    <property type="entry name" value="BCA_ABC_TP_C"/>
</dbReference>
<dbReference type="GO" id="GO:0005304">
    <property type="term" value="F:L-valine transmembrane transporter activity"/>
    <property type="evidence" value="ECO:0007669"/>
    <property type="project" value="TreeGrafter"/>
</dbReference>
<dbReference type="SUPFAM" id="SSF52540">
    <property type="entry name" value="P-loop containing nucleoside triphosphate hydrolases"/>
    <property type="match status" value="1"/>
</dbReference>
<dbReference type="PROSITE" id="PS50893">
    <property type="entry name" value="ABC_TRANSPORTER_2"/>
    <property type="match status" value="1"/>
</dbReference>
<feature type="domain" description="ABC transporter" evidence="4">
    <location>
        <begin position="13"/>
        <end position="264"/>
    </location>
</feature>
<evidence type="ECO:0000256" key="3">
    <source>
        <dbReference type="ARBA" id="ARBA00022840"/>
    </source>
</evidence>
<dbReference type="PANTHER" id="PTHR45772">
    <property type="entry name" value="CONSERVED COMPONENT OF ABC TRANSPORTER FOR NATURAL AMINO ACIDS-RELATED"/>
    <property type="match status" value="1"/>
</dbReference>
<evidence type="ECO:0000256" key="1">
    <source>
        <dbReference type="ARBA" id="ARBA00022448"/>
    </source>
</evidence>
<dbReference type="SMART" id="SM00382">
    <property type="entry name" value="AAA"/>
    <property type="match status" value="1"/>
</dbReference>
<dbReference type="Proteomes" id="UP000619295">
    <property type="component" value="Unassembled WGS sequence"/>
</dbReference>
<dbReference type="FunFam" id="3.40.50.300:FF:000421">
    <property type="entry name" value="Branched-chain amino acid ABC transporter ATP-binding protein"/>
    <property type="match status" value="1"/>
</dbReference>